<gene>
    <name evidence="2" type="ORF">Y1Q_0019683</name>
</gene>
<reference evidence="2 3" key="1">
    <citation type="journal article" date="2012" name="Genome Biol.">
        <title>Sequencing three crocodilian genomes to illuminate the evolution of archosaurs and amniotes.</title>
        <authorList>
            <person name="St John J.A."/>
            <person name="Braun E.L."/>
            <person name="Isberg S.R."/>
            <person name="Miles L.G."/>
            <person name="Chong A.Y."/>
            <person name="Gongora J."/>
            <person name="Dalzell P."/>
            <person name="Moran C."/>
            <person name="Bed'hom B."/>
            <person name="Abzhanov A."/>
            <person name="Burgess S.C."/>
            <person name="Cooksey A.M."/>
            <person name="Castoe T.A."/>
            <person name="Crawford N.G."/>
            <person name="Densmore L.D."/>
            <person name="Drew J.C."/>
            <person name="Edwards S.V."/>
            <person name="Faircloth B.C."/>
            <person name="Fujita M.K."/>
            <person name="Greenwold M.J."/>
            <person name="Hoffmann F.G."/>
            <person name="Howard J.M."/>
            <person name="Iguchi T."/>
            <person name="Janes D.E."/>
            <person name="Khan S.Y."/>
            <person name="Kohno S."/>
            <person name="de Koning A.J."/>
            <person name="Lance S.L."/>
            <person name="McCarthy F.M."/>
            <person name="McCormack J.E."/>
            <person name="Merchant M.E."/>
            <person name="Peterson D.G."/>
            <person name="Pollock D.D."/>
            <person name="Pourmand N."/>
            <person name="Raney B.J."/>
            <person name="Roessler K.A."/>
            <person name="Sanford J.R."/>
            <person name="Sawyer R.H."/>
            <person name="Schmidt C.J."/>
            <person name="Triplett E.W."/>
            <person name="Tuberville T.D."/>
            <person name="Venegas-Anaya M."/>
            <person name="Howard J.T."/>
            <person name="Jarvis E.D."/>
            <person name="Guillette L.J.Jr."/>
            <person name="Glenn T.C."/>
            <person name="Green R.E."/>
            <person name="Ray D.A."/>
        </authorList>
    </citation>
    <scope>NUCLEOTIDE SEQUENCE [LARGE SCALE GENOMIC DNA]</scope>
    <source>
        <strain evidence="2">KSC_2009_1</strain>
    </source>
</reference>
<accession>A0A151PEX8</accession>
<keyword evidence="3" id="KW-1185">Reference proteome</keyword>
<feature type="compositionally biased region" description="Basic and acidic residues" evidence="1">
    <location>
        <begin position="58"/>
        <end position="78"/>
    </location>
</feature>
<evidence type="ECO:0000313" key="2">
    <source>
        <dbReference type="EMBL" id="KYO47570.1"/>
    </source>
</evidence>
<name>A0A151PEX8_ALLMI</name>
<dbReference type="EMBL" id="AKHW03000416">
    <property type="protein sequence ID" value="KYO47570.1"/>
    <property type="molecule type" value="Genomic_DNA"/>
</dbReference>
<evidence type="ECO:0000313" key="3">
    <source>
        <dbReference type="Proteomes" id="UP000050525"/>
    </source>
</evidence>
<evidence type="ECO:0000256" key="1">
    <source>
        <dbReference type="SAM" id="MobiDB-lite"/>
    </source>
</evidence>
<proteinExistence type="predicted"/>
<dbReference type="AlphaFoldDB" id="A0A151PEX8"/>
<protein>
    <submittedName>
        <fullName evidence="2">Uncharacterized protein</fullName>
    </submittedName>
</protein>
<organism evidence="2 3">
    <name type="scientific">Alligator mississippiensis</name>
    <name type="common">American alligator</name>
    <dbReference type="NCBI Taxonomy" id="8496"/>
    <lineage>
        <taxon>Eukaryota</taxon>
        <taxon>Metazoa</taxon>
        <taxon>Chordata</taxon>
        <taxon>Craniata</taxon>
        <taxon>Vertebrata</taxon>
        <taxon>Euteleostomi</taxon>
        <taxon>Archelosauria</taxon>
        <taxon>Archosauria</taxon>
        <taxon>Crocodylia</taxon>
        <taxon>Alligatoridae</taxon>
        <taxon>Alligatorinae</taxon>
        <taxon>Alligator</taxon>
    </lineage>
</organism>
<dbReference type="Proteomes" id="UP000050525">
    <property type="component" value="Unassembled WGS sequence"/>
</dbReference>
<feature type="region of interest" description="Disordered" evidence="1">
    <location>
        <begin position="1"/>
        <end position="78"/>
    </location>
</feature>
<sequence>MPPALPGREHGVPSAAEPPQGNSTCSAEHNKENTIRHNTYNVRSVTGGHGTSGIHFPWDLKQRPKRKPADVEQKYRGS</sequence>
<comment type="caution">
    <text evidence="2">The sequence shown here is derived from an EMBL/GenBank/DDBJ whole genome shotgun (WGS) entry which is preliminary data.</text>
</comment>